<sequence length="43" mass="5276">MEHWCRRSLYKEITCLYQKMLIVPDQSQYILFSWGVVINSWPI</sequence>
<name>A0A2P2QX38_RHIMU</name>
<protein>
    <submittedName>
        <fullName evidence="1">Uncharacterized protein</fullName>
    </submittedName>
</protein>
<organism evidence="1">
    <name type="scientific">Rhizophora mucronata</name>
    <name type="common">Asiatic mangrove</name>
    <dbReference type="NCBI Taxonomy" id="61149"/>
    <lineage>
        <taxon>Eukaryota</taxon>
        <taxon>Viridiplantae</taxon>
        <taxon>Streptophyta</taxon>
        <taxon>Embryophyta</taxon>
        <taxon>Tracheophyta</taxon>
        <taxon>Spermatophyta</taxon>
        <taxon>Magnoliopsida</taxon>
        <taxon>eudicotyledons</taxon>
        <taxon>Gunneridae</taxon>
        <taxon>Pentapetalae</taxon>
        <taxon>rosids</taxon>
        <taxon>fabids</taxon>
        <taxon>Malpighiales</taxon>
        <taxon>Rhizophoraceae</taxon>
        <taxon>Rhizophora</taxon>
    </lineage>
</organism>
<evidence type="ECO:0000313" key="1">
    <source>
        <dbReference type="EMBL" id="MBX71566.1"/>
    </source>
</evidence>
<accession>A0A2P2QX38</accession>
<dbReference type="EMBL" id="GGEC01091082">
    <property type="protein sequence ID" value="MBX71566.1"/>
    <property type="molecule type" value="Transcribed_RNA"/>
</dbReference>
<proteinExistence type="predicted"/>
<dbReference type="AlphaFoldDB" id="A0A2P2QX38"/>
<reference evidence="1" key="1">
    <citation type="submission" date="2018-02" db="EMBL/GenBank/DDBJ databases">
        <title>Rhizophora mucronata_Transcriptome.</title>
        <authorList>
            <person name="Meera S.P."/>
            <person name="Sreeshan A."/>
            <person name="Augustine A."/>
        </authorList>
    </citation>
    <scope>NUCLEOTIDE SEQUENCE</scope>
    <source>
        <tissue evidence="1">Leaf</tissue>
    </source>
</reference>